<keyword evidence="1" id="KW-0238">DNA-binding</keyword>
<organism evidence="1 2">
    <name type="scientific">Amnibacterium kyonggiense</name>
    <dbReference type="NCBI Taxonomy" id="595671"/>
    <lineage>
        <taxon>Bacteria</taxon>
        <taxon>Bacillati</taxon>
        <taxon>Actinomycetota</taxon>
        <taxon>Actinomycetes</taxon>
        <taxon>Micrococcales</taxon>
        <taxon>Microbacteriaceae</taxon>
        <taxon>Amnibacterium</taxon>
    </lineage>
</organism>
<dbReference type="GO" id="GO:0003677">
    <property type="term" value="F:DNA binding"/>
    <property type="evidence" value="ECO:0007669"/>
    <property type="project" value="UniProtKB-KW"/>
</dbReference>
<evidence type="ECO:0000313" key="1">
    <source>
        <dbReference type="EMBL" id="TDS81079.1"/>
    </source>
</evidence>
<dbReference type="Gene3D" id="1.10.357.10">
    <property type="entry name" value="Tetracycline Repressor, domain 2"/>
    <property type="match status" value="1"/>
</dbReference>
<gene>
    <name evidence="1" type="ORF">CLV52_1653</name>
</gene>
<sequence>MPTQERLDAIADAAVAVVASGGARALTHRAVDARAGLPIGSTSFSVRTRHDLLRLTLRRITATTQAGLDSISVPDRLSVDQALHLAETVLEHLATTPAPHRARMALLLELEDEDRAELTDRAPVRRQLLAAARQLLVALGSPDPAARSVDLVGLIDALVLYRSLDIAPVDSTTVLRAFLRDSARVPS</sequence>
<keyword evidence="2" id="KW-1185">Reference proteome</keyword>
<dbReference type="OrthoDB" id="7506349at2"/>
<proteinExistence type="predicted"/>
<accession>A0A4R7FTN2</accession>
<dbReference type="AlphaFoldDB" id="A0A4R7FTN2"/>
<reference evidence="1 2" key="1">
    <citation type="submission" date="2019-03" db="EMBL/GenBank/DDBJ databases">
        <title>Genomic Encyclopedia of Archaeal and Bacterial Type Strains, Phase II (KMG-II): from individual species to whole genera.</title>
        <authorList>
            <person name="Goeker M."/>
        </authorList>
    </citation>
    <scope>NUCLEOTIDE SEQUENCE [LARGE SCALE GENOMIC DNA]</scope>
    <source>
        <strain evidence="1 2">DSM 24782</strain>
    </source>
</reference>
<name>A0A4R7FTN2_9MICO</name>
<dbReference type="Proteomes" id="UP000295344">
    <property type="component" value="Unassembled WGS sequence"/>
</dbReference>
<dbReference type="InterPro" id="IPR009057">
    <property type="entry name" value="Homeodomain-like_sf"/>
</dbReference>
<protein>
    <submittedName>
        <fullName evidence="1">DNA-binding transcriptional regulator YbjK</fullName>
    </submittedName>
</protein>
<comment type="caution">
    <text evidence="1">The sequence shown here is derived from an EMBL/GenBank/DDBJ whole genome shotgun (WGS) entry which is preliminary data.</text>
</comment>
<dbReference type="SUPFAM" id="SSF46689">
    <property type="entry name" value="Homeodomain-like"/>
    <property type="match status" value="1"/>
</dbReference>
<evidence type="ECO:0000313" key="2">
    <source>
        <dbReference type="Proteomes" id="UP000295344"/>
    </source>
</evidence>
<dbReference type="EMBL" id="SOAM01000001">
    <property type="protein sequence ID" value="TDS81079.1"/>
    <property type="molecule type" value="Genomic_DNA"/>
</dbReference>
<dbReference type="RefSeq" id="WP_133765714.1">
    <property type="nucleotide sequence ID" value="NZ_BAAARP010000003.1"/>
</dbReference>